<dbReference type="Proteomes" id="UP000018874">
    <property type="component" value="Unassembled WGS sequence"/>
</dbReference>
<dbReference type="EMBL" id="AYYD01001058">
    <property type="protein sequence ID" value="ETK09565.1"/>
    <property type="molecule type" value="Genomic_DNA"/>
</dbReference>
<reference evidence="1 2" key="1">
    <citation type="submission" date="2013-11" db="EMBL/GenBank/DDBJ databases">
        <title>Single cell genomics of uncultured Tannerella BU063 (oral taxon 286).</title>
        <authorList>
            <person name="Beall C.J."/>
            <person name="Campbell A.G."/>
            <person name="Griffen A.L."/>
            <person name="Podar M."/>
            <person name="Leys E.J."/>
        </authorList>
    </citation>
    <scope>NUCLEOTIDE SEQUENCE [LARGE SCALE GENOMIC DNA]</scope>
    <source>
        <strain evidence="1">Cell 6/7/9</strain>
    </source>
</reference>
<proteinExistence type="predicted"/>
<evidence type="ECO:0000313" key="2">
    <source>
        <dbReference type="Proteomes" id="UP000018874"/>
    </source>
</evidence>
<organism evidence="1 2">
    <name type="scientific">Tannerella sp. oral taxon BU063 isolate Cell 6/7/9</name>
    <dbReference type="NCBI Taxonomy" id="1411021"/>
    <lineage>
        <taxon>Bacteria</taxon>
        <taxon>Pseudomonadati</taxon>
        <taxon>Bacteroidota</taxon>
        <taxon>Bacteroidia</taxon>
        <taxon>Bacteroidales</taxon>
        <taxon>Tannerellaceae</taxon>
        <taxon>Tannerella</taxon>
    </lineage>
</organism>
<name>W2CQX0_9BACT</name>
<gene>
    <name evidence="1" type="ORF">T231_09045</name>
</gene>
<protein>
    <submittedName>
        <fullName evidence="1">Uncharacterized protein</fullName>
    </submittedName>
</protein>
<dbReference type="AlphaFoldDB" id="W2CQX0"/>
<evidence type="ECO:0000313" key="1">
    <source>
        <dbReference type="EMBL" id="ETK09565.1"/>
    </source>
</evidence>
<comment type="caution">
    <text evidence="1">The sequence shown here is derived from an EMBL/GenBank/DDBJ whole genome shotgun (WGS) entry which is preliminary data.</text>
</comment>
<accession>W2CQX0</accession>
<keyword evidence="2" id="KW-1185">Reference proteome</keyword>
<sequence length="91" mass="10161">MPSHTFRIELRVALPFRPPEHDPFGLFTCQRFAGALADQVALDLGRESEGEGEHLALYVFAQPIVVLDGPHTTLLRHADVEDLHNHKQVAP</sequence>